<comment type="caution">
    <text evidence="2">The sequence shown here is derived from an EMBL/GenBank/DDBJ whole genome shotgun (WGS) entry which is preliminary data.</text>
</comment>
<dbReference type="InterPro" id="IPR013974">
    <property type="entry name" value="SAF"/>
</dbReference>
<dbReference type="GO" id="GO:0047444">
    <property type="term" value="F:N-acylneuraminate-9-phosphate synthase activity"/>
    <property type="evidence" value="ECO:0007669"/>
    <property type="project" value="TreeGrafter"/>
</dbReference>
<dbReference type="InterPro" id="IPR057736">
    <property type="entry name" value="SAF_PseI/NeuA/NeuB"/>
</dbReference>
<sequence length="349" mass="38500">MTIDNKKIGNGNPVFVIAEAGVNHNRQLDLALQLVDIAAAAGADAVKFQTFKAEEVVTDSGEMASYQKKNIGKQTSQKEMLKSLELPEEFYPPLLKRCEEKNILFMSTPHGGIKSVDFLESLEVKVYKIGSGDLTNYILLNRVAKTKKPIILSTGMATLKEAKGAVDFLKSKGAFQIAILHCTTNYPCPPKDVNLLAMKTMMEELDIPVGYSDHTQGIQVAIMAATLGMTIYECHFTVDKKLPGPDHIASCESDELKEKIEAIRNVPEVLGKSKKIPTLSELESMIKVVRRSIVAAKDLKAGHILNEDDLEAKRPGDGVAPLQFEKFLGKRLKVSLKTDQQITFKNIEK</sequence>
<dbReference type="InterPro" id="IPR006190">
    <property type="entry name" value="SAF_AFP_Neu5Ac"/>
</dbReference>
<dbReference type="EMBL" id="LBYB01000001">
    <property type="protein sequence ID" value="KKR42672.1"/>
    <property type="molecule type" value="Genomic_DNA"/>
</dbReference>
<evidence type="ECO:0000313" key="3">
    <source>
        <dbReference type="Proteomes" id="UP000034881"/>
    </source>
</evidence>
<organism evidence="2 3">
    <name type="scientific">Candidatus Daviesbacteria bacterium GW2011_GWC2_40_12</name>
    <dbReference type="NCBI Taxonomy" id="1618431"/>
    <lineage>
        <taxon>Bacteria</taxon>
        <taxon>Candidatus Daviesiibacteriota</taxon>
    </lineage>
</organism>
<dbReference type="PATRIC" id="fig|1618431.3.peg.123"/>
<protein>
    <submittedName>
        <fullName evidence="2">N-acetylneuraminate synthase</fullName>
    </submittedName>
</protein>
<dbReference type="SMART" id="SM00858">
    <property type="entry name" value="SAF"/>
    <property type="match status" value="1"/>
</dbReference>
<dbReference type="PANTHER" id="PTHR42966">
    <property type="entry name" value="N-ACETYLNEURAMINATE SYNTHASE"/>
    <property type="match status" value="1"/>
</dbReference>
<dbReference type="InterPro" id="IPR051690">
    <property type="entry name" value="PseI-like"/>
</dbReference>
<dbReference type="SUPFAM" id="SSF51269">
    <property type="entry name" value="AFP III-like domain"/>
    <property type="match status" value="1"/>
</dbReference>
<dbReference type="Proteomes" id="UP000034881">
    <property type="component" value="Unassembled WGS sequence"/>
</dbReference>
<dbReference type="Gene3D" id="3.90.1210.10">
    <property type="entry name" value="Antifreeze-like/N-acetylneuraminic acid synthase C-terminal domain"/>
    <property type="match status" value="1"/>
</dbReference>
<proteinExistence type="predicted"/>
<evidence type="ECO:0000313" key="2">
    <source>
        <dbReference type="EMBL" id="KKR42672.1"/>
    </source>
</evidence>
<reference evidence="2 3" key="1">
    <citation type="journal article" date="2015" name="Nature">
        <title>rRNA introns, odd ribosomes, and small enigmatic genomes across a large radiation of phyla.</title>
        <authorList>
            <person name="Brown C.T."/>
            <person name="Hug L.A."/>
            <person name="Thomas B.C."/>
            <person name="Sharon I."/>
            <person name="Castelle C.J."/>
            <person name="Singh A."/>
            <person name="Wilkins M.J."/>
            <person name="Williams K.H."/>
            <person name="Banfield J.F."/>
        </authorList>
    </citation>
    <scope>NUCLEOTIDE SEQUENCE [LARGE SCALE GENOMIC DNA]</scope>
</reference>
<dbReference type="InterPro" id="IPR013785">
    <property type="entry name" value="Aldolase_TIM"/>
</dbReference>
<dbReference type="Pfam" id="PF08666">
    <property type="entry name" value="SAF"/>
    <property type="match status" value="1"/>
</dbReference>
<dbReference type="SUPFAM" id="SSF51569">
    <property type="entry name" value="Aldolase"/>
    <property type="match status" value="1"/>
</dbReference>
<dbReference type="CDD" id="cd11615">
    <property type="entry name" value="SAF_NeuB_like"/>
    <property type="match status" value="1"/>
</dbReference>
<dbReference type="Pfam" id="PF03102">
    <property type="entry name" value="NeuB"/>
    <property type="match status" value="1"/>
</dbReference>
<name>A0A0G0TXH5_9BACT</name>
<evidence type="ECO:0000259" key="1">
    <source>
        <dbReference type="PROSITE" id="PS50844"/>
    </source>
</evidence>
<feature type="domain" description="AFP-like" evidence="1">
    <location>
        <begin position="292"/>
        <end position="349"/>
    </location>
</feature>
<dbReference type="NCBIfam" id="TIGR03569">
    <property type="entry name" value="NeuB_NnaB"/>
    <property type="match status" value="1"/>
</dbReference>
<dbReference type="PANTHER" id="PTHR42966:SF1">
    <property type="entry name" value="SIALIC ACID SYNTHASE"/>
    <property type="match status" value="1"/>
</dbReference>
<dbReference type="InterPro" id="IPR036732">
    <property type="entry name" value="AFP_Neu5c_C_sf"/>
</dbReference>
<accession>A0A0G0TXH5</accession>
<dbReference type="InterPro" id="IPR020007">
    <property type="entry name" value="NeuB/NeuA"/>
</dbReference>
<dbReference type="AlphaFoldDB" id="A0A0G0TXH5"/>
<dbReference type="PROSITE" id="PS50844">
    <property type="entry name" value="AFP_LIKE"/>
    <property type="match status" value="1"/>
</dbReference>
<dbReference type="GO" id="GO:0016051">
    <property type="term" value="P:carbohydrate biosynthetic process"/>
    <property type="evidence" value="ECO:0007669"/>
    <property type="project" value="InterPro"/>
</dbReference>
<gene>
    <name evidence="2" type="ORF">UT77_C0001G0123</name>
</gene>
<dbReference type="InterPro" id="IPR013132">
    <property type="entry name" value="PseI/NeuA/B-like_N"/>
</dbReference>
<dbReference type="Gene3D" id="3.20.20.70">
    <property type="entry name" value="Aldolase class I"/>
    <property type="match status" value="1"/>
</dbReference>